<proteinExistence type="predicted"/>
<keyword evidence="3" id="KW-1185">Reference proteome</keyword>
<reference evidence="2 3" key="1">
    <citation type="submission" date="2023-10" db="EMBL/GenBank/DDBJ databases">
        <title>Characterization of rhizosphere-enriched actinobacteria from wheat plants lab-grown on chernevaya soil.</title>
        <authorList>
            <person name="Tikhonova E.N."/>
            <person name="Konopkin A."/>
            <person name="Kravchenko I.K."/>
        </authorList>
    </citation>
    <scope>NUCLEOTIDE SEQUENCE [LARGE SCALE GENOMIC DNA]</scope>
    <source>
        <strain evidence="2 3">RR29</strain>
    </source>
</reference>
<name>A0ABU4FDT9_9ACTN</name>
<evidence type="ECO:0000313" key="2">
    <source>
        <dbReference type="EMBL" id="MDV7218747.1"/>
    </source>
</evidence>
<evidence type="ECO:0000313" key="3">
    <source>
        <dbReference type="Proteomes" id="UP001187346"/>
    </source>
</evidence>
<dbReference type="Proteomes" id="UP001187346">
    <property type="component" value="Unassembled WGS sequence"/>
</dbReference>
<dbReference type="RefSeq" id="WP_317772972.1">
    <property type="nucleotide sequence ID" value="NZ_JAWMAJ010000074.1"/>
</dbReference>
<comment type="caution">
    <text evidence="2">The sequence shown here is derived from an EMBL/GenBank/DDBJ whole genome shotgun (WGS) entry which is preliminary data.</text>
</comment>
<evidence type="ECO:0000256" key="1">
    <source>
        <dbReference type="SAM" id="MobiDB-lite"/>
    </source>
</evidence>
<sequence length="94" mass="9634">MAKLARTVFLRDPEEGPVRLEAGEEVSERLALLIPNPVAWSGEAPSPDEAIPNPVVAEGDAGDTSTLAAPAPAPAPEPGKAPRRRTTKTASAGA</sequence>
<accession>A0ABU4FDT9</accession>
<protein>
    <submittedName>
        <fullName evidence="2">Uncharacterized protein</fullName>
    </submittedName>
</protein>
<gene>
    <name evidence="2" type="ORF">R5A26_22620</name>
</gene>
<dbReference type="EMBL" id="JAWMAJ010000074">
    <property type="protein sequence ID" value="MDV7218747.1"/>
    <property type="molecule type" value="Genomic_DNA"/>
</dbReference>
<organism evidence="2 3">
    <name type="scientific">Streptomyces prunicolor</name>
    <dbReference type="NCBI Taxonomy" id="67348"/>
    <lineage>
        <taxon>Bacteria</taxon>
        <taxon>Bacillati</taxon>
        <taxon>Actinomycetota</taxon>
        <taxon>Actinomycetes</taxon>
        <taxon>Kitasatosporales</taxon>
        <taxon>Streptomycetaceae</taxon>
        <taxon>Streptomyces</taxon>
    </lineage>
</organism>
<feature type="region of interest" description="Disordered" evidence="1">
    <location>
        <begin position="38"/>
        <end position="94"/>
    </location>
</feature>